<accession>A0A8J2SMR9</accession>
<dbReference type="InterPro" id="IPR020574">
    <property type="entry name" value="Ribosomal_uS9_CS"/>
</dbReference>
<dbReference type="GO" id="GO:0015935">
    <property type="term" value="C:small ribosomal subunit"/>
    <property type="evidence" value="ECO:0007669"/>
    <property type="project" value="TreeGrafter"/>
</dbReference>
<dbReference type="HAMAP" id="MF_00532_B">
    <property type="entry name" value="Ribosomal_uS9_B"/>
    <property type="match status" value="1"/>
</dbReference>
<dbReference type="AlphaFoldDB" id="A0A8J2SMR9"/>
<evidence type="ECO:0000256" key="5">
    <source>
        <dbReference type="RuleBase" id="RU003815"/>
    </source>
</evidence>
<evidence type="ECO:0000256" key="1">
    <source>
        <dbReference type="ARBA" id="ARBA00004474"/>
    </source>
</evidence>
<evidence type="ECO:0000256" key="3">
    <source>
        <dbReference type="ARBA" id="ARBA00022980"/>
    </source>
</evidence>
<comment type="similarity">
    <text evidence="2 5">Belongs to the universal ribosomal protein uS9 family.</text>
</comment>
<keyword evidence="7" id="KW-1185">Reference proteome</keyword>
<dbReference type="InterPro" id="IPR014721">
    <property type="entry name" value="Ribsml_uS5_D2-typ_fold_subgr"/>
</dbReference>
<dbReference type="Proteomes" id="UP000789595">
    <property type="component" value="Unassembled WGS sequence"/>
</dbReference>
<gene>
    <name evidence="6" type="ORF">PECAL_2P31970</name>
</gene>
<name>A0A8J2SMR9_9STRA</name>
<keyword evidence="4 5" id="KW-0687">Ribonucleoprotein</keyword>
<proteinExistence type="inferred from homology"/>
<evidence type="ECO:0000256" key="4">
    <source>
        <dbReference type="ARBA" id="ARBA00023274"/>
    </source>
</evidence>
<keyword evidence="3 5" id="KW-0689">Ribosomal protein</keyword>
<dbReference type="GO" id="GO:0009536">
    <property type="term" value="C:plastid"/>
    <property type="evidence" value="ECO:0007669"/>
    <property type="project" value="UniProtKB-SubCell"/>
</dbReference>
<evidence type="ECO:0000313" key="6">
    <source>
        <dbReference type="EMBL" id="CAH0370047.1"/>
    </source>
</evidence>
<dbReference type="InterPro" id="IPR020568">
    <property type="entry name" value="Ribosomal_Su5_D2-typ_SF"/>
</dbReference>
<comment type="subcellular location">
    <subcellularLocation>
        <location evidence="1">Plastid</location>
    </subcellularLocation>
</comment>
<dbReference type="NCBIfam" id="NF001099">
    <property type="entry name" value="PRK00132.1"/>
    <property type="match status" value="1"/>
</dbReference>
<dbReference type="InterPro" id="IPR023035">
    <property type="entry name" value="Ribosomal_uS9_bac/plastid"/>
</dbReference>
<evidence type="ECO:0000256" key="2">
    <source>
        <dbReference type="ARBA" id="ARBA00005251"/>
    </source>
</evidence>
<organism evidence="6 7">
    <name type="scientific">Pelagomonas calceolata</name>
    <dbReference type="NCBI Taxonomy" id="35677"/>
    <lineage>
        <taxon>Eukaryota</taxon>
        <taxon>Sar</taxon>
        <taxon>Stramenopiles</taxon>
        <taxon>Ochrophyta</taxon>
        <taxon>Pelagophyceae</taxon>
        <taxon>Pelagomonadales</taxon>
        <taxon>Pelagomonadaceae</taxon>
        <taxon>Pelagomonas</taxon>
    </lineage>
</organism>
<dbReference type="Gene3D" id="3.30.230.10">
    <property type="match status" value="1"/>
</dbReference>
<dbReference type="GO" id="GO:0003723">
    <property type="term" value="F:RNA binding"/>
    <property type="evidence" value="ECO:0007669"/>
    <property type="project" value="TreeGrafter"/>
</dbReference>
<sequence length="173" mass="18864">MIARLGRSALRVRPRDVAVAARTRLSSAAPAAAPQPLAREAVRDELGRAYATGRRKSSSARVWVFPGDGRVRVNGRNMVEYFKRATHVDEVIKPFLATKTACAFDVRATVAGGGLSGQAGAIRLGVARALQVYDPNHRPALKAAGLLTRDARVVERKKPGRKKARKAFQWVKR</sequence>
<dbReference type="PANTHER" id="PTHR21569:SF1">
    <property type="entry name" value="SMALL RIBOSOMAL SUBUNIT PROTEIN US9M"/>
    <property type="match status" value="1"/>
</dbReference>
<reference evidence="6" key="1">
    <citation type="submission" date="2021-11" db="EMBL/GenBank/DDBJ databases">
        <authorList>
            <consortium name="Genoscope - CEA"/>
            <person name="William W."/>
        </authorList>
    </citation>
    <scope>NUCLEOTIDE SEQUENCE</scope>
</reference>
<dbReference type="GO" id="GO:0003735">
    <property type="term" value="F:structural constituent of ribosome"/>
    <property type="evidence" value="ECO:0007669"/>
    <property type="project" value="InterPro"/>
</dbReference>
<comment type="caution">
    <text evidence="6">The sequence shown here is derived from an EMBL/GenBank/DDBJ whole genome shotgun (WGS) entry which is preliminary data.</text>
</comment>
<dbReference type="InterPro" id="IPR000754">
    <property type="entry name" value="Ribosomal_uS9"/>
</dbReference>
<dbReference type="FunFam" id="3.30.230.10:FF:000001">
    <property type="entry name" value="30S ribosomal protein S9"/>
    <property type="match status" value="1"/>
</dbReference>
<dbReference type="OrthoDB" id="10254627at2759"/>
<dbReference type="GO" id="GO:0006412">
    <property type="term" value="P:translation"/>
    <property type="evidence" value="ECO:0007669"/>
    <property type="project" value="InterPro"/>
</dbReference>
<dbReference type="Pfam" id="PF00380">
    <property type="entry name" value="Ribosomal_S9"/>
    <property type="match status" value="1"/>
</dbReference>
<protein>
    <recommendedName>
        <fullName evidence="8">30S ribosomal protein S9, chloroplastic</fullName>
    </recommendedName>
</protein>
<dbReference type="SUPFAM" id="SSF54211">
    <property type="entry name" value="Ribosomal protein S5 domain 2-like"/>
    <property type="match status" value="1"/>
</dbReference>
<dbReference type="PANTHER" id="PTHR21569">
    <property type="entry name" value="RIBOSOMAL PROTEIN S9"/>
    <property type="match status" value="1"/>
</dbReference>
<dbReference type="PROSITE" id="PS00360">
    <property type="entry name" value="RIBOSOMAL_S9"/>
    <property type="match status" value="1"/>
</dbReference>
<dbReference type="EMBL" id="CAKKNE010000002">
    <property type="protein sequence ID" value="CAH0370047.1"/>
    <property type="molecule type" value="Genomic_DNA"/>
</dbReference>
<evidence type="ECO:0000313" key="7">
    <source>
        <dbReference type="Proteomes" id="UP000789595"/>
    </source>
</evidence>
<evidence type="ECO:0008006" key="8">
    <source>
        <dbReference type="Google" id="ProtNLM"/>
    </source>
</evidence>